<evidence type="ECO:0000259" key="4">
    <source>
        <dbReference type="PROSITE" id="PS50893"/>
    </source>
</evidence>
<protein>
    <submittedName>
        <fullName evidence="5">ABC transporter ATP-binding protein</fullName>
    </submittedName>
</protein>
<dbReference type="InterPro" id="IPR017871">
    <property type="entry name" value="ABC_transporter-like_CS"/>
</dbReference>
<gene>
    <name evidence="5" type="ORF">FYC77_07575</name>
</gene>
<dbReference type="InterPro" id="IPR003593">
    <property type="entry name" value="AAA+_ATPase"/>
</dbReference>
<dbReference type="RefSeq" id="WP_149080905.1">
    <property type="nucleotide sequence ID" value="NZ_VTAW01000007.1"/>
</dbReference>
<keyword evidence="3 5" id="KW-0067">ATP-binding</keyword>
<dbReference type="InterPro" id="IPR027417">
    <property type="entry name" value="P-loop_NTPase"/>
</dbReference>
<dbReference type="PROSITE" id="PS50893">
    <property type="entry name" value="ABC_TRANSPORTER_2"/>
    <property type="match status" value="1"/>
</dbReference>
<evidence type="ECO:0000313" key="5">
    <source>
        <dbReference type="EMBL" id="TYT62618.1"/>
    </source>
</evidence>
<keyword evidence="6" id="KW-1185">Reference proteome</keyword>
<dbReference type="Gene3D" id="3.40.50.300">
    <property type="entry name" value="P-loop containing nucleotide triphosphate hydrolases"/>
    <property type="match status" value="1"/>
</dbReference>
<dbReference type="Pfam" id="PF00005">
    <property type="entry name" value="ABC_tran"/>
    <property type="match status" value="1"/>
</dbReference>
<dbReference type="InterPro" id="IPR050166">
    <property type="entry name" value="ABC_transporter_ATP-bind"/>
</dbReference>
<dbReference type="InterPro" id="IPR003439">
    <property type="entry name" value="ABC_transporter-like_ATP-bd"/>
</dbReference>
<dbReference type="PROSITE" id="PS00211">
    <property type="entry name" value="ABC_TRANSPORTER_1"/>
    <property type="match status" value="1"/>
</dbReference>
<dbReference type="AlphaFoldDB" id="A0A5D5AL70"/>
<dbReference type="EMBL" id="VTAW01000007">
    <property type="protein sequence ID" value="TYT62618.1"/>
    <property type="molecule type" value="Genomic_DNA"/>
</dbReference>
<proteinExistence type="predicted"/>
<comment type="caution">
    <text evidence="5">The sequence shown here is derived from an EMBL/GenBank/DDBJ whole genome shotgun (WGS) entry which is preliminary data.</text>
</comment>
<dbReference type="SUPFAM" id="SSF52540">
    <property type="entry name" value="P-loop containing nucleoside triphosphate hydrolases"/>
    <property type="match status" value="1"/>
</dbReference>
<evidence type="ECO:0000256" key="2">
    <source>
        <dbReference type="ARBA" id="ARBA00022741"/>
    </source>
</evidence>
<dbReference type="GO" id="GO:0005524">
    <property type="term" value="F:ATP binding"/>
    <property type="evidence" value="ECO:0007669"/>
    <property type="project" value="UniProtKB-KW"/>
</dbReference>
<sequence>MAKLEINNVSKTYNANKPNSVEAVRDVSCELDEGEFFSVIGPTGCGKSTLMKMVAGLIEPTEGEITLDGESITGPREDIGVVFQEDSTFPWRSTLENVEFGLEMRGVGKQERRDRAHDILELVGLSGFEDNYPSELSGGMRQRVAIARTLALNPDLMLMDEPFGALDEQTRLILGGELLRICQETNQTTMFITHSITEAAFLSDRVFVMSARPGEIKELVEVDIERPRDESIMTSDRFNEITDDLWEALKSEAQIGFEQSMTVD</sequence>
<dbReference type="SMART" id="SM00382">
    <property type="entry name" value="AAA"/>
    <property type="match status" value="1"/>
</dbReference>
<dbReference type="PANTHER" id="PTHR42788:SF13">
    <property type="entry name" value="ALIPHATIC SULFONATES IMPORT ATP-BINDING PROTEIN SSUB"/>
    <property type="match status" value="1"/>
</dbReference>
<dbReference type="Proteomes" id="UP000324104">
    <property type="component" value="Unassembled WGS sequence"/>
</dbReference>
<dbReference type="CDD" id="cd03293">
    <property type="entry name" value="ABC_NrtD_SsuB_transporters"/>
    <property type="match status" value="1"/>
</dbReference>
<keyword evidence="2" id="KW-0547">Nucleotide-binding</keyword>
<evidence type="ECO:0000256" key="3">
    <source>
        <dbReference type="ARBA" id="ARBA00022840"/>
    </source>
</evidence>
<organism evidence="5 6">
    <name type="scientific">Natrialba swarupiae</name>
    <dbReference type="NCBI Taxonomy" id="2448032"/>
    <lineage>
        <taxon>Archaea</taxon>
        <taxon>Methanobacteriati</taxon>
        <taxon>Methanobacteriota</taxon>
        <taxon>Stenosarchaea group</taxon>
        <taxon>Halobacteria</taxon>
        <taxon>Halobacteriales</taxon>
        <taxon>Natrialbaceae</taxon>
        <taxon>Natrialba</taxon>
    </lineage>
</organism>
<evidence type="ECO:0000313" key="6">
    <source>
        <dbReference type="Proteomes" id="UP000324104"/>
    </source>
</evidence>
<dbReference type="PANTHER" id="PTHR42788">
    <property type="entry name" value="TAURINE IMPORT ATP-BINDING PROTEIN-RELATED"/>
    <property type="match status" value="1"/>
</dbReference>
<name>A0A5D5AL70_9EURY</name>
<reference evidence="5 6" key="1">
    <citation type="submission" date="2019-08" db="EMBL/GenBank/DDBJ databases">
        <title>Archaea genome.</title>
        <authorList>
            <person name="Kajale S."/>
            <person name="Shouche Y."/>
            <person name="Deshpande N."/>
            <person name="Sharma A."/>
        </authorList>
    </citation>
    <scope>NUCLEOTIDE SEQUENCE [LARGE SCALE GENOMIC DNA]</scope>
    <source>
        <strain evidence="5 6">ESP3B_9</strain>
    </source>
</reference>
<feature type="domain" description="ABC transporter" evidence="4">
    <location>
        <begin position="4"/>
        <end position="236"/>
    </location>
</feature>
<accession>A0A5D5AL70</accession>
<keyword evidence="1" id="KW-0813">Transport</keyword>
<evidence type="ECO:0000256" key="1">
    <source>
        <dbReference type="ARBA" id="ARBA00022448"/>
    </source>
</evidence>
<dbReference type="GO" id="GO:0016887">
    <property type="term" value="F:ATP hydrolysis activity"/>
    <property type="evidence" value="ECO:0007669"/>
    <property type="project" value="InterPro"/>
</dbReference>